<accession>A0A1M4Y4G1</accession>
<evidence type="ECO:0000259" key="2">
    <source>
        <dbReference type="PROSITE" id="PS50853"/>
    </source>
</evidence>
<dbReference type="InterPro" id="IPR036116">
    <property type="entry name" value="FN3_sf"/>
</dbReference>
<dbReference type="InterPro" id="IPR050991">
    <property type="entry name" value="ECM_Regulatory_Proteins"/>
</dbReference>
<proteinExistence type="predicted"/>
<gene>
    <name evidence="3" type="ORF">SAMN03080594_102309</name>
</gene>
<organism evidence="3 4">
    <name type="scientific">Arenibacter palladensis</name>
    <dbReference type="NCBI Taxonomy" id="237373"/>
    <lineage>
        <taxon>Bacteria</taxon>
        <taxon>Pseudomonadati</taxon>
        <taxon>Bacteroidota</taxon>
        <taxon>Flavobacteriia</taxon>
        <taxon>Flavobacteriales</taxon>
        <taxon>Flavobacteriaceae</taxon>
        <taxon>Arenibacter</taxon>
    </lineage>
</organism>
<evidence type="ECO:0000313" key="4">
    <source>
        <dbReference type="Proteomes" id="UP000184406"/>
    </source>
</evidence>
<dbReference type="EMBL" id="FQUX01000002">
    <property type="protein sequence ID" value="SHF00540.1"/>
    <property type="molecule type" value="Genomic_DNA"/>
</dbReference>
<dbReference type="CDD" id="cd00063">
    <property type="entry name" value="FN3"/>
    <property type="match status" value="2"/>
</dbReference>
<dbReference type="SMART" id="SM00060">
    <property type="entry name" value="FN3"/>
    <property type="match status" value="2"/>
</dbReference>
<dbReference type="PANTHER" id="PTHR46708:SF2">
    <property type="entry name" value="FIBRONECTIN TYPE-III DOMAIN-CONTAINING PROTEIN"/>
    <property type="match status" value="1"/>
</dbReference>
<reference evidence="4" key="1">
    <citation type="submission" date="2016-11" db="EMBL/GenBank/DDBJ databases">
        <authorList>
            <person name="Varghese N."/>
            <person name="Submissions S."/>
        </authorList>
    </citation>
    <scope>NUCLEOTIDE SEQUENCE [LARGE SCALE GENOMIC DNA]</scope>
    <source>
        <strain evidence="4">DSM 17539</strain>
    </source>
</reference>
<dbReference type="OrthoDB" id="9809277at2"/>
<protein>
    <submittedName>
        <fullName evidence="3">Fibronectin type III domain-containing protein</fullName>
    </submittedName>
</protein>
<keyword evidence="1" id="KW-0677">Repeat</keyword>
<dbReference type="PROSITE" id="PS50853">
    <property type="entry name" value="FN3"/>
    <property type="match status" value="2"/>
</dbReference>
<dbReference type="InterPro" id="IPR013783">
    <property type="entry name" value="Ig-like_fold"/>
</dbReference>
<evidence type="ECO:0000256" key="1">
    <source>
        <dbReference type="ARBA" id="ARBA00022737"/>
    </source>
</evidence>
<sequence>MGLLTLKNKNYMKNKIKFPLYYFFISMALAPVLTTSCSKDDDNDSDSKVAAPTLSNASELMATSFKASWSKVDLADSYLIEVSTKADFSTSVTGYNKKSVTTNSTTISGLEGETKYYFRVYAKDGGDVSKASAAKDATTTKLIAGPVLKDATDIQNTSFKIEWSAITGADKYLVEVSTKSDFSSTVAGFNKKEVSELSAAVSGLTTKTKYYVRVYTKKGTDVSKPSPVKEITTS</sequence>
<dbReference type="Gene3D" id="2.60.40.10">
    <property type="entry name" value="Immunoglobulins"/>
    <property type="match status" value="2"/>
</dbReference>
<feature type="domain" description="Fibronectin type-III" evidence="2">
    <location>
        <begin position="145"/>
        <end position="234"/>
    </location>
</feature>
<dbReference type="PANTHER" id="PTHR46708">
    <property type="entry name" value="TENASCIN"/>
    <property type="match status" value="1"/>
</dbReference>
<dbReference type="SUPFAM" id="SSF49265">
    <property type="entry name" value="Fibronectin type III"/>
    <property type="match status" value="1"/>
</dbReference>
<keyword evidence="4" id="KW-1185">Reference proteome</keyword>
<dbReference type="Pfam" id="PF00041">
    <property type="entry name" value="fn3"/>
    <property type="match status" value="2"/>
</dbReference>
<dbReference type="Proteomes" id="UP000184406">
    <property type="component" value="Unassembled WGS sequence"/>
</dbReference>
<name>A0A1M4Y4G1_9FLAO</name>
<feature type="domain" description="Fibronectin type-III" evidence="2">
    <location>
        <begin position="48"/>
        <end position="142"/>
    </location>
</feature>
<dbReference type="InterPro" id="IPR003961">
    <property type="entry name" value="FN3_dom"/>
</dbReference>
<dbReference type="AlphaFoldDB" id="A0A1M4Y4G1"/>
<evidence type="ECO:0000313" key="3">
    <source>
        <dbReference type="EMBL" id="SHF00540.1"/>
    </source>
</evidence>